<evidence type="ECO:0000259" key="6">
    <source>
        <dbReference type="PROSITE" id="PS51746"/>
    </source>
</evidence>
<sequence>MGSICAKRASDPVATASVAPDSPATTLIKGGNGDALQGKEGCTDSLTCPSSKKETFRDRRLSISQQAHPSAPGRRLSVYNGSPDSPHPSLQSEQMSTIGSLTIAGLEPTPSGSSAKINQDRGLAVWPFRGDVNEGLFGVYDGHAKLGHEVSQYVMETLPGIVKAWMLQTDNPRQVLREAYLEVDKALANHMDASVSGTTAVTCYLRRNHIWVANAGDSRAMVCRSSKDGCLGIALSVDHKPDTPNELKRILAMGGYVTPAGSNGSPARVWHNLRGLAMARSIGDHAAATVGVIPDPEITEYDVHDDDVCMVIASDGVWEFLSNEEVANLVYRTCVISKDPQRIVETIVDEASHRWKVEEGDYRDDITVVVLMFPWQSPEMMSIRAT</sequence>
<evidence type="ECO:0000256" key="5">
    <source>
        <dbReference type="SAM" id="MobiDB-lite"/>
    </source>
</evidence>
<evidence type="ECO:0000256" key="1">
    <source>
        <dbReference type="ARBA" id="ARBA00022723"/>
    </source>
</evidence>
<comment type="similarity">
    <text evidence="4">Belongs to the PP2C family.</text>
</comment>
<dbReference type="PROSITE" id="PS01032">
    <property type="entry name" value="PPM_1"/>
    <property type="match status" value="1"/>
</dbReference>
<organism evidence="7 8">
    <name type="scientific">Prymnesium parvum</name>
    <name type="common">Toxic golden alga</name>
    <dbReference type="NCBI Taxonomy" id="97485"/>
    <lineage>
        <taxon>Eukaryota</taxon>
        <taxon>Haptista</taxon>
        <taxon>Haptophyta</taxon>
        <taxon>Prymnesiophyceae</taxon>
        <taxon>Prymnesiales</taxon>
        <taxon>Prymnesiaceae</taxon>
        <taxon>Prymnesium</taxon>
    </lineage>
</organism>
<dbReference type="GO" id="GO:0046872">
    <property type="term" value="F:metal ion binding"/>
    <property type="evidence" value="ECO:0007669"/>
    <property type="project" value="UniProtKB-KW"/>
</dbReference>
<protein>
    <recommendedName>
        <fullName evidence="6">PPM-type phosphatase domain-containing protein</fullName>
    </recommendedName>
</protein>
<dbReference type="EMBL" id="JBGBPQ010000012">
    <property type="protein sequence ID" value="KAL1514535.1"/>
    <property type="molecule type" value="Genomic_DNA"/>
</dbReference>
<name>A0AB34J764_PRYPA</name>
<dbReference type="SMART" id="SM00331">
    <property type="entry name" value="PP2C_SIG"/>
    <property type="match status" value="1"/>
</dbReference>
<dbReference type="PANTHER" id="PTHR47992">
    <property type="entry name" value="PROTEIN PHOSPHATASE"/>
    <property type="match status" value="1"/>
</dbReference>
<keyword evidence="3 4" id="KW-0904">Protein phosphatase</keyword>
<feature type="compositionally biased region" description="Basic and acidic residues" evidence="5">
    <location>
        <begin position="51"/>
        <end position="61"/>
    </location>
</feature>
<dbReference type="GO" id="GO:0004722">
    <property type="term" value="F:protein serine/threonine phosphatase activity"/>
    <property type="evidence" value="ECO:0007669"/>
    <property type="project" value="InterPro"/>
</dbReference>
<dbReference type="InterPro" id="IPR000222">
    <property type="entry name" value="PP2C_BS"/>
</dbReference>
<evidence type="ECO:0000256" key="2">
    <source>
        <dbReference type="ARBA" id="ARBA00022801"/>
    </source>
</evidence>
<dbReference type="CDD" id="cd00143">
    <property type="entry name" value="PP2Cc"/>
    <property type="match status" value="1"/>
</dbReference>
<evidence type="ECO:0000256" key="3">
    <source>
        <dbReference type="ARBA" id="ARBA00022912"/>
    </source>
</evidence>
<evidence type="ECO:0000313" key="7">
    <source>
        <dbReference type="EMBL" id="KAL1514535.1"/>
    </source>
</evidence>
<evidence type="ECO:0000256" key="4">
    <source>
        <dbReference type="RuleBase" id="RU003465"/>
    </source>
</evidence>
<feature type="compositionally biased region" description="Polar residues" evidence="5">
    <location>
        <begin position="79"/>
        <end position="95"/>
    </location>
</feature>
<feature type="domain" description="PPM-type phosphatase" evidence="6">
    <location>
        <begin position="103"/>
        <end position="373"/>
    </location>
</feature>
<reference evidence="7 8" key="1">
    <citation type="journal article" date="2024" name="Science">
        <title>Giant polyketide synthase enzymes in the biosynthesis of giant marine polyether toxins.</title>
        <authorList>
            <person name="Fallon T.R."/>
            <person name="Shende V.V."/>
            <person name="Wierzbicki I.H."/>
            <person name="Pendleton A.L."/>
            <person name="Watervoot N.F."/>
            <person name="Auber R.P."/>
            <person name="Gonzalez D.J."/>
            <person name="Wisecaver J.H."/>
            <person name="Moore B.S."/>
        </authorList>
    </citation>
    <scope>NUCLEOTIDE SEQUENCE [LARGE SCALE GENOMIC DNA]</scope>
    <source>
        <strain evidence="7 8">12B1</strain>
    </source>
</reference>
<dbReference type="SMART" id="SM00332">
    <property type="entry name" value="PP2Cc"/>
    <property type="match status" value="1"/>
</dbReference>
<dbReference type="Pfam" id="PF00481">
    <property type="entry name" value="PP2C"/>
    <property type="match status" value="1"/>
</dbReference>
<comment type="caution">
    <text evidence="7">The sequence shown here is derived from an EMBL/GenBank/DDBJ whole genome shotgun (WGS) entry which is preliminary data.</text>
</comment>
<keyword evidence="2 4" id="KW-0378">Hydrolase</keyword>
<evidence type="ECO:0000313" key="8">
    <source>
        <dbReference type="Proteomes" id="UP001515480"/>
    </source>
</evidence>
<dbReference type="Proteomes" id="UP001515480">
    <property type="component" value="Unassembled WGS sequence"/>
</dbReference>
<dbReference type="AlphaFoldDB" id="A0AB34J764"/>
<proteinExistence type="inferred from homology"/>
<dbReference type="Gene3D" id="3.60.40.10">
    <property type="entry name" value="PPM-type phosphatase domain"/>
    <property type="match status" value="1"/>
</dbReference>
<dbReference type="SUPFAM" id="SSF81606">
    <property type="entry name" value="PP2C-like"/>
    <property type="match status" value="1"/>
</dbReference>
<dbReference type="InterPro" id="IPR036457">
    <property type="entry name" value="PPM-type-like_dom_sf"/>
</dbReference>
<accession>A0AB34J764</accession>
<keyword evidence="1" id="KW-0479">Metal-binding</keyword>
<gene>
    <name evidence="7" type="ORF">AB1Y20_003632</name>
</gene>
<feature type="region of interest" description="Disordered" evidence="5">
    <location>
        <begin position="1"/>
        <end position="95"/>
    </location>
</feature>
<keyword evidence="8" id="KW-1185">Reference proteome</keyword>
<dbReference type="PROSITE" id="PS51746">
    <property type="entry name" value="PPM_2"/>
    <property type="match status" value="1"/>
</dbReference>
<dbReference type="InterPro" id="IPR001932">
    <property type="entry name" value="PPM-type_phosphatase-like_dom"/>
</dbReference>
<dbReference type="InterPro" id="IPR015655">
    <property type="entry name" value="PP2C"/>
</dbReference>